<dbReference type="EMBL" id="OA600128">
    <property type="protein sequence ID" value="CAD7207381.1"/>
    <property type="molecule type" value="Genomic_DNA"/>
</dbReference>
<evidence type="ECO:0000313" key="1">
    <source>
        <dbReference type="EMBL" id="CAD7207381.1"/>
    </source>
</evidence>
<name>A0A7R8ZID0_TIMDO</name>
<reference evidence="1" key="1">
    <citation type="submission" date="2020-11" db="EMBL/GenBank/DDBJ databases">
        <authorList>
            <person name="Tran Van P."/>
        </authorList>
    </citation>
    <scope>NUCLEOTIDE SEQUENCE</scope>
</reference>
<accession>A0A7R8ZID0</accession>
<gene>
    <name evidence="1" type="ORF">TDIB3V08_LOCUS13529</name>
</gene>
<proteinExistence type="predicted"/>
<protein>
    <submittedName>
        <fullName evidence="1">Uncharacterized protein</fullName>
    </submittedName>
</protein>
<sequence length="15" mass="1608">MVASGHLITFSTTRS</sequence>
<organism evidence="1">
    <name type="scientific">Timema douglasi</name>
    <name type="common">Walking stick</name>
    <dbReference type="NCBI Taxonomy" id="61478"/>
    <lineage>
        <taxon>Eukaryota</taxon>
        <taxon>Metazoa</taxon>
        <taxon>Ecdysozoa</taxon>
        <taxon>Arthropoda</taxon>
        <taxon>Hexapoda</taxon>
        <taxon>Insecta</taxon>
        <taxon>Pterygota</taxon>
        <taxon>Neoptera</taxon>
        <taxon>Polyneoptera</taxon>
        <taxon>Phasmatodea</taxon>
        <taxon>Timematodea</taxon>
        <taxon>Timematoidea</taxon>
        <taxon>Timematidae</taxon>
        <taxon>Timema</taxon>
    </lineage>
</organism>